<keyword evidence="3" id="KW-1015">Disulfide bond</keyword>
<dbReference type="Pfam" id="PF14289">
    <property type="entry name" value="DUF4369"/>
    <property type="match status" value="1"/>
</dbReference>
<dbReference type="InterPro" id="IPR013766">
    <property type="entry name" value="Thioredoxin_domain"/>
</dbReference>
<dbReference type="SUPFAM" id="SSF52833">
    <property type="entry name" value="Thioredoxin-like"/>
    <property type="match status" value="1"/>
</dbReference>
<dbReference type="InterPro" id="IPR000866">
    <property type="entry name" value="AhpC/TSA"/>
</dbReference>
<evidence type="ECO:0000313" key="6">
    <source>
        <dbReference type="EMBL" id="MFD2162957.1"/>
    </source>
</evidence>
<evidence type="ECO:0000313" key="7">
    <source>
        <dbReference type="Proteomes" id="UP001597387"/>
    </source>
</evidence>
<reference evidence="7" key="1">
    <citation type="journal article" date="2019" name="Int. J. Syst. Evol. Microbiol.">
        <title>The Global Catalogue of Microorganisms (GCM) 10K type strain sequencing project: providing services to taxonomists for standard genome sequencing and annotation.</title>
        <authorList>
            <consortium name="The Broad Institute Genomics Platform"/>
            <consortium name="The Broad Institute Genome Sequencing Center for Infectious Disease"/>
            <person name="Wu L."/>
            <person name="Ma J."/>
        </authorList>
    </citation>
    <scope>NUCLEOTIDE SEQUENCE [LARGE SCALE GENOMIC DNA]</scope>
    <source>
        <strain evidence="7">KCTC 42217</strain>
    </source>
</reference>
<dbReference type="PROSITE" id="PS51257">
    <property type="entry name" value="PROKAR_LIPOPROTEIN"/>
    <property type="match status" value="1"/>
</dbReference>
<evidence type="ECO:0000256" key="1">
    <source>
        <dbReference type="ARBA" id="ARBA00004196"/>
    </source>
</evidence>
<gene>
    <name evidence="6" type="ORF">ACFSJU_11185</name>
</gene>
<evidence type="ECO:0000259" key="5">
    <source>
        <dbReference type="PROSITE" id="PS51352"/>
    </source>
</evidence>
<dbReference type="PROSITE" id="PS00194">
    <property type="entry name" value="THIOREDOXIN_1"/>
    <property type="match status" value="1"/>
</dbReference>
<dbReference type="PANTHER" id="PTHR42852">
    <property type="entry name" value="THIOL:DISULFIDE INTERCHANGE PROTEIN DSBE"/>
    <property type="match status" value="1"/>
</dbReference>
<dbReference type="Gene3D" id="3.40.30.10">
    <property type="entry name" value="Glutaredoxin"/>
    <property type="match status" value="1"/>
</dbReference>
<keyword evidence="2" id="KW-0201">Cytochrome c-type biogenesis</keyword>
<dbReference type="Pfam" id="PF00578">
    <property type="entry name" value="AhpC-TSA"/>
    <property type="match status" value="1"/>
</dbReference>
<organism evidence="6 7">
    <name type="scientific">Paradesertivirga mongoliensis</name>
    <dbReference type="NCBI Taxonomy" id="2100740"/>
    <lineage>
        <taxon>Bacteria</taxon>
        <taxon>Pseudomonadati</taxon>
        <taxon>Bacteroidota</taxon>
        <taxon>Sphingobacteriia</taxon>
        <taxon>Sphingobacteriales</taxon>
        <taxon>Sphingobacteriaceae</taxon>
        <taxon>Paradesertivirga</taxon>
    </lineage>
</organism>
<feature type="domain" description="Thioredoxin" evidence="5">
    <location>
        <begin position="227"/>
        <end position="365"/>
    </location>
</feature>
<accession>A0ABW4ZMU5</accession>
<dbReference type="InterPro" id="IPR050553">
    <property type="entry name" value="Thioredoxin_ResA/DsbE_sf"/>
</dbReference>
<dbReference type="Proteomes" id="UP001597387">
    <property type="component" value="Unassembled WGS sequence"/>
</dbReference>
<evidence type="ECO:0000256" key="4">
    <source>
        <dbReference type="ARBA" id="ARBA00023284"/>
    </source>
</evidence>
<evidence type="ECO:0000256" key="3">
    <source>
        <dbReference type="ARBA" id="ARBA00023157"/>
    </source>
</evidence>
<evidence type="ECO:0000256" key="2">
    <source>
        <dbReference type="ARBA" id="ARBA00022748"/>
    </source>
</evidence>
<keyword evidence="7" id="KW-1185">Reference proteome</keyword>
<dbReference type="InterPro" id="IPR017937">
    <property type="entry name" value="Thioredoxin_CS"/>
</dbReference>
<dbReference type="InterPro" id="IPR036249">
    <property type="entry name" value="Thioredoxin-like_sf"/>
</dbReference>
<sequence length="365" mass="41200">MKKIIGVVTLLIAILSGCKNNDEFTITGKFDNAAGLKKVQLYKGNEVIDSAILNESGEFKLKAISPDFDFFTISAAEKAYSIIARNGDDIEFKADYANEVGEFHVSGSENADKLKEFNAISTKYSKIFRSFQQEFEEKVGRDPSIKDSLEQVIFPKFNENVDAFSRETIAFAEKNKDNLAGFYAIGSLNQDKYETVLLKYAQDIKNKFPGSPAVQSFISRMDKLRALSVGHVAPDFEMPSVEGKNVKLSDFRGQYVLVDFWASWCGPCREENPNLVKQYHAFKDKGFTIFGVSLDRDRTEWLDAIKADKLAWAHVSELKHWDSNVVKQYNIEGIPTSYLLDKEGKIIAKNLRGPDLEAFLTKTLR</sequence>
<keyword evidence="4" id="KW-0676">Redox-active center</keyword>
<name>A0ABW4ZMU5_9SPHI</name>
<comment type="subcellular location">
    <subcellularLocation>
        <location evidence="1">Cell envelope</location>
    </subcellularLocation>
</comment>
<dbReference type="PROSITE" id="PS51352">
    <property type="entry name" value="THIOREDOXIN_2"/>
    <property type="match status" value="1"/>
</dbReference>
<dbReference type="InterPro" id="IPR025380">
    <property type="entry name" value="DUF4369"/>
</dbReference>
<dbReference type="RefSeq" id="WP_255902580.1">
    <property type="nucleotide sequence ID" value="NZ_JAFMZO010000003.1"/>
</dbReference>
<dbReference type="CDD" id="cd02966">
    <property type="entry name" value="TlpA_like_family"/>
    <property type="match status" value="1"/>
</dbReference>
<protein>
    <submittedName>
        <fullName evidence="6">Redoxin domain-containing protein</fullName>
    </submittedName>
</protein>
<comment type="caution">
    <text evidence="6">The sequence shown here is derived from an EMBL/GenBank/DDBJ whole genome shotgun (WGS) entry which is preliminary data.</text>
</comment>
<dbReference type="PANTHER" id="PTHR42852:SF6">
    <property type="entry name" value="THIOL:DISULFIDE INTERCHANGE PROTEIN DSBE"/>
    <property type="match status" value="1"/>
</dbReference>
<dbReference type="EMBL" id="JBHUHZ010000001">
    <property type="protein sequence ID" value="MFD2162957.1"/>
    <property type="molecule type" value="Genomic_DNA"/>
</dbReference>
<proteinExistence type="predicted"/>